<name>A0A0G1N2Y4_9BACT</name>
<dbReference type="Proteomes" id="UP000034727">
    <property type="component" value="Unassembled WGS sequence"/>
</dbReference>
<evidence type="ECO:0000313" key="4">
    <source>
        <dbReference type="Proteomes" id="UP000034727"/>
    </source>
</evidence>
<evidence type="ECO:0000313" key="3">
    <source>
        <dbReference type="EMBL" id="KKU14657.1"/>
    </source>
</evidence>
<dbReference type="EMBL" id="LCLJ01000019">
    <property type="protein sequence ID" value="KKU14657.1"/>
    <property type="molecule type" value="Genomic_DNA"/>
</dbReference>
<dbReference type="Pfam" id="PF13579">
    <property type="entry name" value="Glyco_trans_4_4"/>
    <property type="match status" value="1"/>
</dbReference>
<dbReference type="PANTHER" id="PTHR45947">
    <property type="entry name" value="SULFOQUINOVOSYL TRANSFERASE SQD2"/>
    <property type="match status" value="1"/>
</dbReference>
<comment type="caution">
    <text evidence="3">The sequence shown here is derived from an EMBL/GenBank/DDBJ whole genome shotgun (WGS) entry which is preliminary data.</text>
</comment>
<dbReference type="Pfam" id="PF00534">
    <property type="entry name" value="Glycos_transf_1"/>
    <property type="match status" value="1"/>
</dbReference>
<gene>
    <name evidence="3" type="ORF">UX22_C0019G0012</name>
</gene>
<dbReference type="CDD" id="cd03794">
    <property type="entry name" value="GT4_WbuB-like"/>
    <property type="match status" value="1"/>
</dbReference>
<dbReference type="InterPro" id="IPR028098">
    <property type="entry name" value="Glyco_trans_4-like_N"/>
</dbReference>
<proteinExistence type="predicted"/>
<dbReference type="GO" id="GO:0016758">
    <property type="term" value="F:hexosyltransferase activity"/>
    <property type="evidence" value="ECO:0007669"/>
    <property type="project" value="TreeGrafter"/>
</dbReference>
<accession>A0A0G1N2Y4</accession>
<protein>
    <submittedName>
        <fullName evidence="3">Glycosyl transferase group 1</fullName>
    </submittedName>
</protein>
<dbReference type="SUPFAM" id="SSF53756">
    <property type="entry name" value="UDP-Glycosyltransferase/glycogen phosphorylase"/>
    <property type="match status" value="1"/>
</dbReference>
<feature type="domain" description="Glycosyl transferase family 1" evidence="1">
    <location>
        <begin position="251"/>
        <end position="415"/>
    </location>
</feature>
<feature type="domain" description="Glycosyltransferase subfamily 4-like N-terminal" evidence="2">
    <location>
        <begin position="55"/>
        <end position="233"/>
    </location>
</feature>
<dbReference type="Gene3D" id="3.40.50.2000">
    <property type="entry name" value="Glycogen Phosphorylase B"/>
    <property type="match status" value="2"/>
</dbReference>
<dbReference type="PANTHER" id="PTHR45947:SF3">
    <property type="entry name" value="SULFOQUINOVOSYL TRANSFERASE SQD2"/>
    <property type="match status" value="1"/>
</dbReference>
<evidence type="ECO:0000259" key="1">
    <source>
        <dbReference type="Pfam" id="PF00534"/>
    </source>
</evidence>
<dbReference type="AlphaFoldDB" id="A0A0G1N2Y4"/>
<keyword evidence="3" id="KW-0808">Transferase</keyword>
<organism evidence="3 4">
    <name type="scientific">Candidatus Jorgensenbacteria bacterium GW2011_GWA2_45_9</name>
    <dbReference type="NCBI Taxonomy" id="1618663"/>
    <lineage>
        <taxon>Bacteria</taxon>
        <taxon>Candidatus Joergenseniibacteriota</taxon>
    </lineage>
</organism>
<evidence type="ECO:0000259" key="2">
    <source>
        <dbReference type="Pfam" id="PF13579"/>
    </source>
</evidence>
<sequence>MGLDLKNTEKIYGNAYSRFHTKPFLSCYTFNMRLLIISQFFPPETNAAAHRIGFLAEKLSENKDNDVTVICEPPNYPKGVLFDGYKNSLFSAEKKGNITIIRSWVRITARRDFINRIVTYFSFFFSGLLAGTRVPKPDVVFASAPPLPVLFSGFIISKLRGVSLVSEVRDIWPDSVVAVGMMKKGVLFKILESCEKTVYRGSSAVIVNADGIRRRLIKDKGVSPEKTVVIRNGADLDLFSGAPNPNIIDEQYGTKNKFVVLFSGLIGLAQSPEVVIRAAELLRGEEDVVFMLVGEGVLKKQSEETAKQFGLKNVIFAGERPRSDMPMFCARAGVGLATYKKSDLFRDVIPSKIYDYMGAGIPVIINLEGEGSRLVKEAECGLVAEEENPESLAEKIMEIKNNSARARDMGARGRKYAEKHLNKAKLAAKLEKILESKARGA</sequence>
<dbReference type="InterPro" id="IPR050194">
    <property type="entry name" value="Glycosyltransferase_grp1"/>
</dbReference>
<reference evidence="3 4" key="1">
    <citation type="journal article" date="2015" name="Nature">
        <title>rRNA introns, odd ribosomes, and small enigmatic genomes across a large radiation of phyla.</title>
        <authorList>
            <person name="Brown C.T."/>
            <person name="Hug L.A."/>
            <person name="Thomas B.C."/>
            <person name="Sharon I."/>
            <person name="Castelle C.J."/>
            <person name="Singh A."/>
            <person name="Wilkins M.J."/>
            <person name="Williams K.H."/>
            <person name="Banfield J.F."/>
        </authorList>
    </citation>
    <scope>NUCLEOTIDE SEQUENCE [LARGE SCALE GENOMIC DNA]</scope>
</reference>
<dbReference type="InterPro" id="IPR001296">
    <property type="entry name" value="Glyco_trans_1"/>
</dbReference>